<dbReference type="EMBL" id="KQ090350">
    <property type="protein sequence ID" value="KMS96916.1"/>
    <property type="molecule type" value="Genomic_DNA"/>
</dbReference>
<dbReference type="PROSITE" id="PS50090">
    <property type="entry name" value="MYB_LIKE"/>
    <property type="match status" value="1"/>
</dbReference>
<feature type="region of interest" description="Disordered" evidence="1">
    <location>
        <begin position="168"/>
        <end position="189"/>
    </location>
</feature>
<feature type="compositionally biased region" description="Basic and acidic residues" evidence="1">
    <location>
        <begin position="13"/>
        <end position="22"/>
    </location>
</feature>
<evidence type="ECO:0000313" key="3">
    <source>
        <dbReference type="EMBL" id="KMS96916.1"/>
    </source>
</evidence>
<feature type="compositionally biased region" description="Polar residues" evidence="1">
    <location>
        <begin position="1"/>
        <end position="12"/>
    </location>
</feature>
<dbReference type="Pfam" id="PF13837">
    <property type="entry name" value="Myb_DNA-bind_4"/>
    <property type="match status" value="1"/>
</dbReference>
<feature type="domain" description="Myb-like" evidence="2">
    <location>
        <begin position="20"/>
        <end position="103"/>
    </location>
</feature>
<evidence type="ECO:0000256" key="1">
    <source>
        <dbReference type="SAM" id="MobiDB-lite"/>
    </source>
</evidence>
<dbReference type="InterPro" id="IPR044822">
    <property type="entry name" value="Myb_DNA-bind_4"/>
</dbReference>
<feature type="compositionally biased region" description="Acidic residues" evidence="1">
    <location>
        <begin position="171"/>
        <end position="188"/>
    </location>
</feature>
<dbReference type="Gene3D" id="1.10.10.60">
    <property type="entry name" value="Homeodomain-like"/>
    <property type="match status" value="1"/>
</dbReference>
<dbReference type="OrthoDB" id="1865198at2759"/>
<protein>
    <recommendedName>
        <fullName evidence="2">Myb-like domain-containing protein</fullName>
    </recommendedName>
</protein>
<proteinExistence type="predicted"/>
<dbReference type="AlphaFoldDB" id="A0A0J8B7D6"/>
<evidence type="ECO:0000313" key="4">
    <source>
        <dbReference type="Proteomes" id="UP000035740"/>
    </source>
</evidence>
<organism evidence="3 4">
    <name type="scientific">Beta vulgaris subsp. vulgaris</name>
    <name type="common">Beet</name>
    <dbReference type="NCBI Taxonomy" id="3555"/>
    <lineage>
        <taxon>Eukaryota</taxon>
        <taxon>Viridiplantae</taxon>
        <taxon>Streptophyta</taxon>
        <taxon>Embryophyta</taxon>
        <taxon>Tracheophyta</taxon>
        <taxon>Spermatophyta</taxon>
        <taxon>Magnoliopsida</taxon>
        <taxon>eudicotyledons</taxon>
        <taxon>Gunneridae</taxon>
        <taxon>Pentapetalae</taxon>
        <taxon>Caryophyllales</taxon>
        <taxon>Chenopodiaceae</taxon>
        <taxon>Betoideae</taxon>
        <taxon>Beta</taxon>
    </lineage>
</organism>
<dbReference type="eggNOG" id="ENOG502QTXI">
    <property type="taxonomic scope" value="Eukaryota"/>
</dbReference>
<dbReference type="OMA" id="NTEPKWV"/>
<gene>
    <name evidence="3" type="ORF">BVRB_7g180330</name>
</gene>
<dbReference type="Gramene" id="KMS96916">
    <property type="protein sequence ID" value="KMS96916"/>
    <property type="gene ID" value="BVRB_7g180330"/>
</dbReference>
<dbReference type="PANTHER" id="PTHR47211">
    <property type="entry name" value="TRIHELIX TRANSCRIPTION FACTOR ASR3"/>
    <property type="match status" value="1"/>
</dbReference>
<feature type="region of interest" description="Disordered" evidence="1">
    <location>
        <begin position="1"/>
        <end position="52"/>
    </location>
</feature>
<keyword evidence="4" id="KW-1185">Reference proteome</keyword>
<accession>A0A0J8B7D6</accession>
<sequence>MPINSASNGNQHSVDDHGDEKSRRHPRWTRQETLSLIQAKEITESSPNKGRKISSTLLGGSLSSSSLSLENTEPKWVMISTYCNQLGVSRGPAQCRKRWSNLIGDFKKVRAWESKLEDKTDSFWNMRNDLRKENKLPVSFDVEVFKVLEGRETGVVSPLPLQAVPAAVSEDVNDQSYDDEKEDEVEENDGVKREVLEVEDEILTDINDGEQDKPGFRLDDNNKTDDNVTESPVQNFCTPESVSG</sequence>
<dbReference type="InterPro" id="IPR001005">
    <property type="entry name" value="SANT/Myb"/>
</dbReference>
<feature type="region of interest" description="Disordered" evidence="1">
    <location>
        <begin position="204"/>
        <end position="244"/>
    </location>
</feature>
<reference evidence="3 4" key="1">
    <citation type="journal article" date="2014" name="Nature">
        <title>The genome of the recently domesticated crop plant sugar beet (Beta vulgaris).</title>
        <authorList>
            <person name="Dohm J.C."/>
            <person name="Minoche A.E."/>
            <person name="Holtgrawe D."/>
            <person name="Capella-Gutierrez S."/>
            <person name="Zakrzewski F."/>
            <person name="Tafer H."/>
            <person name="Rupp O."/>
            <person name="Sorensen T.R."/>
            <person name="Stracke R."/>
            <person name="Reinhardt R."/>
            <person name="Goesmann A."/>
            <person name="Kraft T."/>
            <person name="Schulz B."/>
            <person name="Stadler P.F."/>
            <person name="Schmidt T."/>
            <person name="Gabaldon T."/>
            <person name="Lehrach H."/>
            <person name="Weisshaar B."/>
            <person name="Himmelbauer H."/>
        </authorList>
    </citation>
    <scope>NUCLEOTIDE SEQUENCE [LARGE SCALE GENOMIC DNA]</scope>
    <source>
        <tissue evidence="3">Taproot</tissue>
    </source>
</reference>
<feature type="compositionally biased region" description="Basic and acidic residues" evidence="1">
    <location>
        <begin position="210"/>
        <end position="226"/>
    </location>
</feature>
<evidence type="ECO:0000259" key="2">
    <source>
        <dbReference type="PROSITE" id="PS50090"/>
    </source>
</evidence>
<feature type="compositionally biased region" description="Polar residues" evidence="1">
    <location>
        <begin position="229"/>
        <end position="244"/>
    </location>
</feature>
<dbReference type="PANTHER" id="PTHR47211:SF3">
    <property type="entry name" value="TRIHELIX TRANSCRIPTION FACTOR ASR3-LIKE"/>
    <property type="match status" value="1"/>
</dbReference>
<dbReference type="Proteomes" id="UP000035740">
    <property type="component" value="Unassembled WGS sequence"/>
</dbReference>
<name>A0A0J8B7D6_BETVV</name>